<evidence type="ECO:0008006" key="4">
    <source>
        <dbReference type="Google" id="ProtNLM"/>
    </source>
</evidence>
<sequence>MRFHWLLGLSLCVGGCASLTKDLHSEEAEEDIEVPTEETVYLVPLDEALFTMRRVFEEQRYDVFDREEQHELYTSAHEPGMNLPGNRTFERYFVKGAAVGPRQSVVRVFRLRYREQDTNIEVKPKWLNERIQDEEKYLARKTFERFTFDGVPDMEGFKMVRGTRDLPLERKLLAKLEMVPSLELVGGRTTAPVRSVQVEGWGEDTAQPAPVRCGEPLEGVEPLLTAGNTVLVGDPLGTRELPEVATRMLCDAVEKKLAVALALSMPSEDQGSLDDYLASEGRSADLERLLVVSSFWRRVYQDGRSSSALLHLIEQARRLRAQGHSVTVLAFDSNKASGNAREEEMAKNLIAYRQANPDTWLLALAGDVHVRTKPVSWNKDFEPLGWRLTKALPASPVKALEVGFARGSQFSCRFNVWEQVDCNVFALSPSPDLRQEPGTPRKVAMFSAPTEQGFHGRLWVGALNASPPVIQRAVPPVAHQQQPSHDAAKPADAEH</sequence>
<gene>
    <name evidence="2" type="ORF">D7X96_29060</name>
</gene>
<dbReference type="Proteomes" id="UP000282656">
    <property type="component" value="Unassembled WGS sequence"/>
</dbReference>
<reference evidence="3" key="1">
    <citation type="submission" date="2018-09" db="EMBL/GenBank/DDBJ databases">
        <authorList>
            <person name="Livingstone P.G."/>
            <person name="Whitworth D.E."/>
        </authorList>
    </citation>
    <scope>NUCLEOTIDE SEQUENCE [LARGE SCALE GENOMIC DNA]</scope>
    <source>
        <strain evidence="3">AB047A</strain>
    </source>
</reference>
<feature type="region of interest" description="Disordered" evidence="1">
    <location>
        <begin position="475"/>
        <end position="495"/>
    </location>
</feature>
<name>A0A3A8Q259_9BACT</name>
<evidence type="ECO:0000256" key="1">
    <source>
        <dbReference type="SAM" id="MobiDB-lite"/>
    </source>
</evidence>
<dbReference type="SUPFAM" id="SSF159501">
    <property type="entry name" value="EreA/ChaN-like"/>
    <property type="match status" value="1"/>
</dbReference>
<protein>
    <recommendedName>
        <fullName evidence="4">Erythromycin esterase family protein</fullName>
    </recommendedName>
</protein>
<feature type="compositionally biased region" description="Basic and acidic residues" evidence="1">
    <location>
        <begin position="486"/>
        <end position="495"/>
    </location>
</feature>
<accession>A0A3A8Q259</accession>
<evidence type="ECO:0000313" key="2">
    <source>
        <dbReference type="EMBL" id="RKH62837.1"/>
    </source>
</evidence>
<proteinExistence type="predicted"/>
<evidence type="ECO:0000313" key="3">
    <source>
        <dbReference type="Proteomes" id="UP000282656"/>
    </source>
</evidence>
<dbReference type="OrthoDB" id="5378766at2"/>
<comment type="caution">
    <text evidence="2">The sequence shown here is derived from an EMBL/GenBank/DDBJ whole genome shotgun (WGS) entry which is preliminary data.</text>
</comment>
<keyword evidence="3" id="KW-1185">Reference proteome</keyword>
<dbReference type="RefSeq" id="WP_121723044.1">
    <property type="nucleotide sequence ID" value="NZ_RAWM01000106.1"/>
</dbReference>
<dbReference type="EMBL" id="RAWM01000106">
    <property type="protein sequence ID" value="RKH62837.1"/>
    <property type="molecule type" value="Genomic_DNA"/>
</dbReference>
<organism evidence="2 3">
    <name type="scientific">Corallococcus interemptor</name>
    <dbReference type="NCBI Taxonomy" id="2316720"/>
    <lineage>
        <taxon>Bacteria</taxon>
        <taxon>Pseudomonadati</taxon>
        <taxon>Myxococcota</taxon>
        <taxon>Myxococcia</taxon>
        <taxon>Myxococcales</taxon>
        <taxon>Cystobacterineae</taxon>
        <taxon>Myxococcaceae</taxon>
        <taxon>Corallococcus</taxon>
    </lineage>
</organism>
<dbReference type="AlphaFoldDB" id="A0A3A8Q259"/>